<dbReference type="GO" id="GO:0019646">
    <property type="term" value="P:aerobic electron transport chain"/>
    <property type="evidence" value="ECO:0007669"/>
    <property type="project" value="InterPro"/>
</dbReference>
<dbReference type="Gene3D" id="1.20.120.80">
    <property type="entry name" value="Cytochrome c oxidase, subunit III, four-helix bundle"/>
    <property type="match status" value="1"/>
</dbReference>
<dbReference type="EMBL" id="KM067269">
    <property type="protein sequence ID" value="AIK25758.1"/>
    <property type="molecule type" value="Genomic_DNA"/>
</dbReference>
<organism evidence="11">
    <name type="scientific">Paragyrodactylus variegatus</name>
    <dbReference type="NCBI Taxonomy" id="1415179"/>
    <lineage>
        <taxon>Eukaryota</taxon>
        <taxon>Metazoa</taxon>
        <taxon>Spiralia</taxon>
        <taxon>Lophotrochozoa</taxon>
        <taxon>Platyhelminthes</taxon>
        <taxon>Monogenea</taxon>
        <taxon>Monopisthocotylea</taxon>
        <taxon>Gyrodactylidea</taxon>
        <taxon>Gyrodactylidae</taxon>
        <taxon>Paragyrodactylus</taxon>
    </lineage>
</organism>
<dbReference type="AlphaFoldDB" id="A0A076VA09"/>
<evidence type="ECO:0000256" key="9">
    <source>
        <dbReference type="SAM" id="Phobius"/>
    </source>
</evidence>
<evidence type="ECO:0000259" key="10">
    <source>
        <dbReference type="PROSITE" id="PS50253"/>
    </source>
</evidence>
<dbReference type="CDD" id="cd00386">
    <property type="entry name" value="Heme_Cu_Oxidase_III_like"/>
    <property type="match status" value="1"/>
</dbReference>
<dbReference type="CTD" id="4514"/>
<evidence type="ECO:0000256" key="6">
    <source>
        <dbReference type="ARBA" id="ARBA00022989"/>
    </source>
</evidence>
<feature type="transmembrane region" description="Helical" evidence="9">
    <location>
        <begin position="118"/>
        <end position="136"/>
    </location>
</feature>
<dbReference type="Pfam" id="PF00510">
    <property type="entry name" value="COX3"/>
    <property type="match status" value="1"/>
</dbReference>
<protein>
    <recommendedName>
        <fullName evidence="3 8">Cytochrome c oxidase subunit 3</fullName>
    </recommendedName>
</protein>
<feature type="transmembrane region" description="Helical" evidence="9">
    <location>
        <begin position="190"/>
        <end position="211"/>
    </location>
</feature>
<evidence type="ECO:0000256" key="1">
    <source>
        <dbReference type="ARBA" id="ARBA00004141"/>
    </source>
</evidence>
<comment type="function">
    <text evidence="8">Component of the cytochrome c oxidase, the last enzyme in the mitochondrial electron transport chain which drives oxidative phosphorylation. The respiratory chain contains 3 multisubunit complexes succinate dehydrogenase (complex II, CII), ubiquinol-cytochrome c oxidoreductase (cytochrome b-c1 complex, complex III, CIII) and cytochrome c oxidase (complex IV, CIV), that cooperate to transfer electrons derived from NADH and succinate to molecular oxygen, creating an electrochemical gradient over the inner membrane that drives transmembrane transport and the ATP synthase. Cytochrome c oxidase is the component of the respiratory chain that catalyzes the reduction of oxygen to water. Electrons originating from reduced cytochrome c in the intermembrane space (IMS) are transferred via the dinuclear copper A center (CU(A)) of subunit 2 and heme A of subunit 1 to the active site in subunit 1, a binuclear center (BNC) formed by heme A3 and copper B (CU(B)). The BNC reduces molecular oxygen to 2 water molecules using 4 electrons from cytochrome c in the IMS and 4 protons from the mitochondrial matrix.</text>
</comment>
<evidence type="ECO:0000256" key="4">
    <source>
        <dbReference type="ARBA" id="ARBA00022692"/>
    </source>
</evidence>
<keyword evidence="8 11" id="KW-0496">Mitochondrion</keyword>
<evidence type="ECO:0000313" key="11">
    <source>
        <dbReference type="EMBL" id="AIK25758.1"/>
    </source>
</evidence>
<dbReference type="PROSITE" id="PS50253">
    <property type="entry name" value="COX3"/>
    <property type="match status" value="1"/>
</dbReference>
<keyword evidence="4 8" id="KW-0812">Transmembrane</keyword>
<sequence length="212" mass="24921">MNWASFYSSFIFALILIGLILWKLILVLIGFLMIFIGLLWFMADTVKLVNHYLNGFFLFITSEIIIFLTLFVCCFWFRELDDCPISYWNELPFLGSFLLLGSSITVTSYHMQMNSSNLFLLLTIILGFFFIVLQGFEFDESNVNLFSSVYHGCCFTTVSLHFSHVLIGVMLLLGLFFYTPKILGSYYSNLVVWYWHFVDYIWLFVYTVVYLF</sequence>
<dbReference type="GO" id="GO:0004129">
    <property type="term" value="F:cytochrome-c oxidase activity"/>
    <property type="evidence" value="ECO:0007669"/>
    <property type="project" value="InterPro"/>
</dbReference>
<gene>
    <name evidence="11" type="primary">COX3</name>
</gene>
<feature type="transmembrane region" description="Helical" evidence="9">
    <location>
        <begin position="93"/>
        <end position="111"/>
    </location>
</feature>
<keyword evidence="6 9" id="KW-1133">Transmembrane helix</keyword>
<dbReference type="SUPFAM" id="SSF81452">
    <property type="entry name" value="Cytochrome c oxidase subunit III-like"/>
    <property type="match status" value="1"/>
</dbReference>
<evidence type="ECO:0000256" key="2">
    <source>
        <dbReference type="ARBA" id="ARBA00010581"/>
    </source>
</evidence>
<dbReference type="InterPro" id="IPR013833">
    <property type="entry name" value="Cyt_c_oxidase_su3_a-hlx"/>
</dbReference>
<accession>A0A076VA09</accession>
<dbReference type="InterPro" id="IPR024791">
    <property type="entry name" value="Cyt_c/ubiquinol_Oxase_su3"/>
</dbReference>
<proteinExistence type="inferred from homology"/>
<dbReference type="InterPro" id="IPR000298">
    <property type="entry name" value="Cyt_c_oxidase-like_su3"/>
</dbReference>
<evidence type="ECO:0000256" key="3">
    <source>
        <dbReference type="ARBA" id="ARBA00015944"/>
    </source>
</evidence>
<feature type="transmembrane region" description="Helical" evidence="9">
    <location>
        <begin position="12"/>
        <end position="41"/>
    </location>
</feature>
<feature type="domain" description="Heme-copper oxidase subunit III family profile" evidence="10">
    <location>
        <begin position="1"/>
        <end position="212"/>
    </location>
</feature>
<dbReference type="PANTHER" id="PTHR11403:SF7">
    <property type="entry name" value="CYTOCHROME C OXIDASE SUBUNIT 3"/>
    <property type="match status" value="1"/>
</dbReference>
<feature type="transmembrane region" description="Helical" evidence="9">
    <location>
        <begin position="53"/>
        <end position="78"/>
    </location>
</feature>
<comment type="similarity">
    <text evidence="2 8">Belongs to the cytochrome c oxidase subunit 3 family.</text>
</comment>
<evidence type="ECO:0000256" key="8">
    <source>
        <dbReference type="RuleBase" id="RU003375"/>
    </source>
</evidence>
<dbReference type="GeneID" id="20160626"/>
<dbReference type="InterPro" id="IPR035973">
    <property type="entry name" value="Cyt_c_oxidase_su3-like_sf"/>
</dbReference>
<feature type="transmembrane region" description="Helical" evidence="9">
    <location>
        <begin position="148"/>
        <end position="178"/>
    </location>
</feature>
<evidence type="ECO:0000256" key="7">
    <source>
        <dbReference type="ARBA" id="ARBA00023136"/>
    </source>
</evidence>
<keyword evidence="5" id="KW-1278">Translocase</keyword>
<name>A0A076VA09_9PLAT</name>
<comment type="subcellular location">
    <subcellularLocation>
        <location evidence="1">Membrane</location>
        <topology evidence="1">Multi-pass membrane protein</topology>
    </subcellularLocation>
</comment>
<geneLocation type="mitochondrion" evidence="11"/>
<evidence type="ECO:0000256" key="5">
    <source>
        <dbReference type="ARBA" id="ARBA00022967"/>
    </source>
</evidence>
<dbReference type="RefSeq" id="YP_009054570.1">
    <property type="nucleotide sequence ID" value="NC_024754.1"/>
</dbReference>
<keyword evidence="7 9" id="KW-0472">Membrane</keyword>
<dbReference type="PANTHER" id="PTHR11403">
    <property type="entry name" value="CYTOCHROME C OXIDASE SUBUNIT III"/>
    <property type="match status" value="1"/>
</dbReference>
<reference evidence="11" key="1">
    <citation type="journal article" date="2014" name="Parasit. Vectors">
        <title>The mitochondrial genome of Paragyrodactylus variegatus (Platyhelminthes: Monogenea): differences in major non-coding region and gene order compared to Gyrodactylus.</title>
        <authorList>
            <person name="Ye F."/>
            <person name="King S.D."/>
            <person name="Cone D.K."/>
            <person name="You P."/>
        </authorList>
    </citation>
    <scope>NUCLEOTIDE SEQUENCE</scope>
</reference>
<dbReference type="GO" id="GO:0016020">
    <property type="term" value="C:membrane"/>
    <property type="evidence" value="ECO:0007669"/>
    <property type="project" value="UniProtKB-SubCell"/>
</dbReference>